<keyword evidence="7" id="KW-1185">Reference proteome</keyword>
<evidence type="ECO:0000259" key="5">
    <source>
        <dbReference type="Pfam" id="PF20147"/>
    </source>
</evidence>
<evidence type="ECO:0000256" key="3">
    <source>
        <dbReference type="ARBA" id="ARBA00022525"/>
    </source>
</evidence>
<protein>
    <recommendedName>
        <fullName evidence="5">Crinkler effector protein N-terminal domain-containing protein</fullName>
    </recommendedName>
</protein>
<accession>A0A015MH65</accession>
<evidence type="ECO:0000256" key="2">
    <source>
        <dbReference type="ARBA" id="ARBA00004613"/>
    </source>
</evidence>
<comment type="caution">
    <text evidence="6">The sequence shown here is derived from an EMBL/GenBank/DDBJ whole genome shotgun (WGS) entry which is preliminary data.</text>
</comment>
<dbReference type="InterPro" id="IPR045379">
    <property type="entry name" value="Crinkler_N"/>
</dbReference>
<feature type="region of interest" description="Disordered" evidence="4">
    <location>
        <begin position="1"/>
        <end position="26"/>
    </location>
</feature>
<dbReference type="Pfam" id="PF20147">
    <property type="entry name" value="Crinkler"/>
    <property type="match status" value="1"/>
</dbReference>
<dbReference type="Proteomes" id="UP000022910">
    <property type="component" value="Unassembled WGS sequence"/>
</dbReference>
<name>A0A015MH65_RHIIW</name>
<organism evidence="6 7">
    <name type="scientific">Rhizophagus irregularis (strain DAOM 197198w)</name>
    <name type="common">Glomus intraradices</name>
    <dbReference type="NCBI Taxonomy" id="1432141"/>
    <lineage>
        <taxon>Eukaryota</taxon>
        <taxon>Fungi</taxon>
        <taxon>Fungi incertae sedis</taxon>
        <taxon>Mucoromycota</taxon>
        <taxon>Glomeromycotina</taxon>
        <taxon>Glomeromycetes</taxon>
        <taxon>Glomerales</taxon>
        <taxon>Glomeraceae</taxon>
        <taxon>Rhizophagus</taxon>
    </lineage>
</organism>
<proteinExistence type="predicted"/>
<comment type="subcellular location">
    <subcellularLocation>
        <location evidence="1">Host cell</location>
    </subcellularLocation>
    <subcellularLocation>
        <location evidence="2">Secreted</location>
    </subcellularLocation>
</comment>
<evidence type="ECO:0000256" key="4">
    <source>
        <dbReference type="SAM" id="MobiDB-lite"/>
    </source>
</evidence>
<evidence type="ECO:0000256" key="1">
    <source>
        <dbReference type="ARBA" id="ARBA00004340"/>
    </source>
</evidence>
<reference evidence="6 7" key="1">
    <citation type="submission" date="2014-02" db="EMBL/GenBank/DDBJ databases">
        <title>Single nucleus genome sequencing reveals high similarity among nuclei of an endomycorrhizal fungus.</title>
        <authorList>
            <person name="Lin K."/>
            <person name="Geurts R."/>
            <person name="Zhang Z."/>
            <person name="Limpens E."/>
            <person name="Saunders D.G."/>
            <person name="Mu D."/>
            <person name="Pang E."/>
            <person name="Cao H."/>
            <person name="Cha H."/>
            <person name="Lin T."/>
            <person name="Zhou Q."/>
            <person name="Shang Y."/>
            <person name="Li Y."/>
            <person name="Ivanov S."/>
            <person name="Sharma T."/>
            <person name="Velzen R.V."/>
            <person name="Ruijter N.D."/>
            <person name="Aanen D.K."/>
            <person name="Win J."/>
            <person name="Kamoun S."/>
            <person name="Bisseling T."/>
            <person name="Huang S."/>
        </authorList>
    </citation>
    <scope>NUCLEOTIDE SEQUENCE [LARGE SCALE GENOMIC DNA]</scope>
    <source>
        <strain evidence="7">DAOM197198w</strain>
    </source>
</reference>
<feature type="compositionally biased region" description="Low complexity" evidence="4">
    <location>
        <begin position="7"/>
        <end position="26"/>
    </location>
</feature>
<dbReference type="GO" id="GO:0005576">
    <property type="term" value="C:extracellular region"/>
    <property type="evidence" value="ECO:0007669"/>
    <property type="project" value="UniProtKB-SubCell"/>
</dbReference>
<keyword evidence="3" id="KW-0964">Secreted</keyword>
<evidence type="ECO:0000313" key="7">
    <source>
        <dbReference type="Proteomes" id="UP000022910"/>
    </source>
</evidence>
<dbReference type="GO" id="GO:0043657">
    <property type="term" value="C:host cell"/>
    <property type="evidence" value="ECO:0007669"/>
    <property type="project" value="UniProtKB-SubCell"/>
</dbReference>
<dbReference type="EMBL" id="JEMT01019429">
    <property type="protein sequence ID" value="EXX66173.1"/>
    <property type="molecule type" value="Genomic_DNA"/>
</dbReference>
<dbReference type="HOGENOM" id="CLU_1171143_0_0_1"/>
<gene>
    <name evidence="6" type="ORF">RirG_126370</name>
</gene>
<feature type="domain" description="Crinkler effector protein N-terminal" evidence="5">
    <location>
        <begin position="48"/>
        <end position="150"/>
    </location>
</feature>
<sequence length="237" mass="26699">MEKSKSKPTPSKSKFSTSIPTKKSTSSATSASLATSTLFTTPKHLTRITLNCLVYREPPSCYFQITAKNETTDTELKELIKKCNEPDFNTIATRRLLLWIVNVPLESELLDDVNVNIADTLNGRKFLPPSRVGTFFKTQPPEGVLHIIVESPLSTVEVMRREFEKFTVAQNNFLDNVTKAQNGMIEALAESNRQQKETFTNMTQALTASNRQQNEMFTNMTQALTDSNQQVTKVVER</sequence>
<evidence type="ECO:0000313" key="6">
    <source>
        <dbReference type="EMBL" id="EXX66173.1"/>
    </source>
</evidence>
<dbReference type="OrthoDB" id="2673191at2759"/>
<dbReference type="AlphaFoldDB" id="A0A015MH65"/>